<sequence length="54" mass="5781">MSRATFSRIKWCLMSTCLVRALYPALLASAIAPWLSSQTCVAPTCSCGSDTRGP</sequence>
<evidence type="ECO:0008006" key="4">
    <source>
        <dbReference type="Google" id="ProtNLM"/>
    </source>
</evidence>
<proteinExistence type="predicted"/>
<dbReference type="Proteomes" id="UP000435112">
    <property type="component" value="Unassembled WGS sequence"/>
</dbReference>
<feature type="chain" id="PRO_5025658727" description="RxLR effector protein" evidence="1">
    <location>
        <begin position="22"/>
        <end position="54"/>
    </location>
</feature>
<dbReference type="EMBL" id="QXFU01002617">
    <property type="protein sequence ID" value="KAE8983564.1"/>
    <property type="molecule type" value="Genomic_DNA"/>
</dbReference>
<keyword evidence="1" id="KW-0732">Signal</keyword>
<evidence type="ECO:0000256" key="1">
    <source>
        <dbReference type="SAM" id="SignalP"/>
    </source>
</evidence>
<evidence type="ECO:0000313" key="2">
    <source>
        <dbReference type="EMBL" id="KAE8983564.1"/>
    </source>
</evidence>
<gene>
    <name evidence="2" type="ORF">PR002_g23219</name>
</gene>
<reference evidence="2 3" key="1">
    <citation type="submission" date="2018-09" db="EMBL/GenBank/DDBJ databases">
        <title>Genomic investigation of the strawberry pathogen Phytophthora fragariae indicates pathogenicity is determined by transcriptional variation in three key races.</title>
        <authorList>
            <person name="Adams T.M."/>
            <person name="Armitage A.D."/>
            <person name="Sobczyk M.K."/>
            <person name="Bates H.J."/>
            <person name="Dunwell J.M."/>
            <person name="Nellist C.F."/>
            <person name="Harrison R.J."/>
        </authorList>
    </citation>
    <scope>NUCLEOTIDE SEQUENCE [LARGE SCALE GENOMIC DNA]</scope>
    <source>
        <strain evidence="2 3">SCRP324</strain>
    </source>
</reference>
<organism evidence="2 3">
    <name type="scientific">Phytophthora rubi</name>
    <dbReference type="NCBI Taxonomy" id="129364"/>
    <lineage>
        <taxon>Eukaryota</taxon>
        <taxon>Sar</taxon>
        <taxon>Stramenopiles</taxon>
        <taxon>Oomycota</taxon>
        <taxon>Peronosporomycetes</taxon>
        <taxon>Peronosporales</taxon>
        <taxon>Peronosporaceae</taxon>
        <taxon>Phytophthora</taxon>
    </lineage>
</organism>
<protein>
    <recommendedName>
        <fullName evidence="4">RxLR effector protein</fullName>
    </recommendedName>
</protein>
<dbReference type="AlphaFoldDB" id="A0A6A3ITW8"/>
<comment type="caution">
    <text evidence="2">The sequence shown here is derived from an EMBL/GenBank/DDBJ whole genome shotgun (WGS) entry which is preliminary data.</text>
</comment>
<accession>A0A6A3ITW8</accession>
<name>A0A6A3ITW8_9STRA</name>
<evidence type="ECO:0000313" key="3">
    <source>
        <dbReference type="Proteomes" id="UP000435112"/>
    </source>
</evidence>
<feature type="signal peptide" evidence="1">
    <location>
        <begin position="1"/>
        <end position="21"/>
    </location>
</feature>